<evidence type="ECO:0000256" key="4">
    <source>
        <dbReference type="PROSITE-ProRule" id="PRU01131"/>
    </source>
</evidence>
<dbReference type="KEGG" id="dcr:108196473"/>
<feature type="domain" description="FLZ-type" evidence="6">
    <location>
        <begin position="159"/>
        <end position="202"/>
    </location>
</feature>
<evidence type="ECO:0000256" key="1">
    <source>
        <dbReference type="ARBA" id="ARBA00009374"/>
    </source>
</evidence>
<dbReference type="EMBL" id="CP093349">
    <property type="protein sequence ID" value="WOH09004.1"/>
    <property type="molecule type" value="Genomic_DNA"/>
</dbReference>
<keyword evidence="3" id="KW-0863">Zinc-finger</keyword>
<dbReference type="PANTHER" id="PTHR47208:SF5">
    <property type="entry name" value="FCS-LIKE ZINC FINGER 12-RELATED"/>
    <property type="match status" value="1"/>
</dbReference>
<protein>
    <recommendedName>
        <fullName evidence="6">FLZ-type domain-containing protein</fullName>
    </recommendedName>
</protein>
<feature type="region of interest" description="Disordered" evidence="5">
    <location>
        <begin position="201"/>
        <end position="220"/>
    </location>
</feature>
<keyword evidence="2" id="KW-0479">Metal-binding</keyword>
<dbReference type="AlphaFoldDB" id="A0A164TKZ7"/>
<dbReference type="Pfam" id="PF04570">
    <property type="entry name" value="zf-FLZ"/>
    <property type="match status" value="1"/>
</dbReference>
<name>A0A164TKZ7_DAUCS</name>
<feature type="compositionally biased region" description="Low complexity" evidence="5">
    <location>
        <begin position="207"/>
        <end position="218"/>
    </location>
</feature>
<sequence length="235" mass="25798">MFARKARPVINSLITGASGSGHRTPTSPSDMIKIQSPRVLKNYGGAVGVGLGIVAALDKNTETQALCNKSVNNSVPIAVSCSVRNRGNTEESVGDSLEDYTYVTSYGPNNKKGQTRVYYCGCQNSEKRSHRLHSNKKNHPGCVFQICPETTVESAAGRDFLSSCHMCRKKLHGEDIYMYRGEKAYCSTECRERQIVMDEKKENKRISQASSRSTVSTSPCGAHDRPMFTTGIFAI</sequence>
<evidence type="ECO:0000256" key="2">
    <source>
        <dbReference type="ARBA" id="ARBA00022723"/>
    </source>
</evidence>
<evidence type="ECO:0000256" key="3">
    <source>
        <dbReference type="ARBA" id="ARBA00022771"/>
    </source>
</evidence>
<comment type="similarity">
    <text evidence="1">Belongs to the FLZ family.</text>
</comment>
<dbReference type="PANTHER" id="PTHR47208">
    <property type="entry name" value="OS02G0174800 PROTEIN"/>
    <property type="match status" value="1"/>
</dbReference>
<evidence type="ECO:0000313" key="7">
    <source>
        <dbReference type="EMBL" id="KZM87668.1"/>
    </source>
</evidence>
<evidence type="ECO:0000313" key="9">
    <source>
        <dbReference type="Proteomes" id="UP000077755"/>
    </source>
</evidence>
<reference evidence="7" key="1">
    <citation type="journal article" date="2016" name="Nat. Genet.">
        <title>A high-quality carrot genome assembly provides new insights into carotenoid accumulation and asterid genome evolution.</title>
        <authorList>
            <person name="Iorizzo M."/>
            <person name="Ellison S."/>
            <person name="Senalik D."/>
            <person name="Zeng P."/>
            <person name="Satapoomin P."/>
            <person name="Huang J."/>
            <person name="Bowman M."/>
            <person name="Iovene M."/>
            <person name="Sanseverino W."/>
            <person name="Cavagnaro P."/>
            <person name="Yildiz M."/>
            <person name="Macko-Podgorni A."/>
            <person name="Moranska E."/>
            <person name="Grzebelus E."/>
            <person name="Grzebelus D."/>
            <person name="Ashrafi H."/>
            <person name="Zheng Z."/>
            <person name="Cheng S."/>
            <person name="Spooner D."/>
            <person name="Van Deynze A."/>
            <person name="Simon P."/>
        </authorList>
    </citation>
    <scope>NUCLEOTIDE SEQUENCE [LARGE SCALE GENOMIC DNA]</scope>
    <source>
        <tissue evidence="7">Leaf</tissue>
    </source>
</reference>
<gene>
    <name evidence="7" type="ORF">DCAR_024769</name>
    <name evidence="8" type="ORF">DCAR_0728455</name>
</gene>
<keyword evidence="9" id="KW-1185">Reference proteome</keyword>
<dbReference type="PROSITE" id="PS51795">
    <property type="entry name" value="ZF_FLZ"/>
    <property type="match status" value="1"/>
</dbReference>
<proteinExistence type="inferred from homology"/>
<evidence type="ECO:0000313" key="8">
    <source>
        <dbReference type="EMBL" id="WOH09004.1"/>
    </source>
</evidence>
<evidence type="ECO:0000256" key="5">
    <source>
        <dbReference type="SAM" id="MobiDB-lite"/>
    </source>
</evidence>
<keyword evidence="3" id="KW-0862">Zinc</keyword>
<dbReference type="EMBL" id="LNRQ01000007">
    <property type="protein sequence ID" value="KZM87668.1"/>
    <property type="molecule type" value="Genomic_DNA"/>
</dbReference>
<dbReference type="InterPro" id="IPR007650">
    <property type="entry name" value="Zf-FLZ_dom"/>
</dbReference>
<accession>A0A164TKZ7</accession>
<evidence type="ECO:0000259" key="6">
    <source>
        <dbReference type="PROSITE" id="PS51795"/>
    </source>
</evidence>
<dbReference type="InterPro" id="IPR044604">
    <property type="entry name" value="FLZ12/13/14"/>
</dbReference>
<feature type="zinc finger region" description="FLZ-type" evidence="4">
    <location>
        <begin position="159"/>
        <end position="202"/>
    </location>
</feature>
<dbReference type="OMA" id="FRGPEID"/>
<organism evidence="7">
    <name type="scientific">Daucus carota subsp. sativus</name>
    <name type="common">Carrot</name>
    <dbReference type="NCBI Taxonomy" id="79200"/>
    <lineage>
        <taxon>Eukaryota</taxon>
        <taxon>Viridiplantae</taxon>
        <taxon>Streptophyta</taxon>
        <taxon>Embryophyta</taxon>
        <taxon>Tracheophyta</taxon>
        <taxon>Spermatophyta</taxon>
        <taxon>Magnoliopsida</taxon>
        <taxon>eudicotyledons</taxon>
        <taxon>Gunneridae</taxon>
        <taxon>Pentapetalae</taxon>
        <taxon>asterids</taxon>
        <taxon>campanulids</taxon>
        <taxon>Apiales</taxon>
        <taxon>Apiaceae</taxon>
        <taxon>Apioideae</taxon>
        <taxon>Scandiceae</taxon>
        <taxon>Daucinae</taxon>
        <taxon>Daucus</taxon>
        <taxon>Daucus sect. Daucus</taxon>
    </lineage>
</organism>
<dbReference type="STRING" id="79200.A0A164TKZ7"/>
<dbReference type="Proteomes" id="UP000077755">
    <property type="component" value="Chromosome 7"/>
</dbReference>
<dbReference type="GO" id="GO:0008270">
    <property type="term" value="F:zinc ion binding"/>
    <property type="evidence" value="ECO:0007669"/>
    <property type="project" value="UniProtKB-KW"/>
</dbReference>
<reference evidence="8" key="2">
    <citation type="submission" date="2022-03" db="EMBL/GenBank/DDBJ databases">
        <title>Draft title - Genomic analysis of global carrot germplasm unveils the trajectory of domestication and the origin of high carotenoid orange carrot.</title>
        <authorList>
            <person name="Iorizzo M."/>
            <person name="Ellison S."/>
            <person name="Senalik D."/>
            <person name="Macko-Podgorni A."/>
            <person name="Grzebelus D."/>
            <person name="Bostan H."/>
            <person name="Rolling W."/>
            <person name="Curaba J."/>
            <person name="Simon P."/>
        </authorList>
    </citation>
    <scope>NUCLEOTIDE SEQUENCE</scope>
    <source>
        <tissue evidence="8">Leaf</tissue>
    </source>
</reference>
<dbReference type="Gramene" id="KZM87668">
    <property type="protein sequence ID" value="KZM87668"/>
    <property type="gene ID" value="DCAR_024769"/>
</dbReference>